<comment type="caution">
    <text evidence="1">The sequence shown here is derived from an EMBL/GenBank/DDBJ whole genome shotgun (WGS) entry which is preliminary data.</text>
</comment>
<name>A0ABS9B564_9GAMM</name>
<dbReference type="Proteomes" id="UP001320154">
    <property type="component" value="Unassembled WGS sequence"/>
</dbReference>
<reference evidence="1 2" key="1">
    <citation type="journal article" date="2021" name="Front. Microbiol.">
        <title>Aerobic Denitrification and Heterotrophic Sulfur Oxidation in the Genus Halomonas Revealed by Six Novel Species Characterizations and Genome-Based Analysis.</title>
        <authorList>
            <person name="Wang L."/>
            <person name="Shao Z."/>
        </authorList>
    </citation>
    <scope>NUCLEOTIDE SEQUENCE [LARGE SCALE GENOMIC DNA]</scope>
    <source>
        <strain evidence="1 2">MCCC 1A05748</strain>
    </source>
</reference>
<sequence length="214" mass="25186">MARTDRIGQTFGKLTVIADHGGAQLHCRCECGREGSYPRAITKPSYRGPKACPWCLGSPCEECGAIIPNKGRMPAKTCSEACRVARSNRRERERYERIKDTEHFRATRAAYLERLSSAMDADPELAESIREDRRRAVRAWRERQMADPVLRARYLEAHRQREAKRLERIRSDPEAYAEHLRRQREWYHSLSDEDYHRIFVEGREERALRKSRRE</sequence>
<accession>A0ABS9B564</accession>
<dbReference type="EMBL" id="JABFTQ010000005">
    <property type="protein sequence ID" value="MCE8047049.1"/>
    <property type="molecule type" value="Genomic_DNA"/>
</dbReference>
<protein>
    <submittedName>
        <fullName evidence="1">Uncharacterized protein</fullName>
    </submittedName>
</protein>
<evidence type="ECO:0000313" key="1">
    <source>
        <dbReference type="EMBL" id="MCE8047049.1"/>
    </source>
</evidence>
<proteinExistence type="predicted"/>
<evidence type="ECO:0000313" key="2">
    <source>
        <dbReference type="Proteomes" id="UP001320154"/>
    </source>
</evidence>
<organism evidence="1 2">
    <name type="scientific">Billgrantia desiderata</name>
    <dbReference type="NCBI Taxonomy" id="52021"/>
    <lineage>
        <taxon>Bacteria</taxon>
        <taxon>Pseudomonadati</taxon>
        <taxon>Pseudomonadota</taxon>
        <taxon>Gammaproteobacteria</taxon>
        <taxon>Oceanospirillales</taxon>
        <taxon>Halomonadaceae</taxon>
        <taxon>Billgrantia</taxon>
    </lineage>
</organism>
<keyword evidence="2" id="KW-1185">Reference proteome</keyword>
<gene>
    <name evidence="1" type="ORF">HOP60_09940</name>
</gene>
<dbReference type="RefSeq" id="WP_234250561.1">
    <property type="nucleotide sequence ID" value="NZ_JABFTQ010000005.1"/>
</dbReference>